<keyword evidence="2" id="KW-0521">NADP</keyword>
<dbReference type="Gene3D" id="3.40.430.10">
    <property type="entry name" value="Dihydrofolate Reductase, subunit A"/>
    <property type="match status" value="1"/>
</dbReference>
<name>A0AAU8AKM8_9RHOB</name>
<dbReference type="InterPro" id="IPR050765">
    <property type="entry name" value="Riboflavin_Biosynth_HTPR"/>
</dbReference>
<dbReference type="Pfam" id="PF01872">
    <property type="entry name" value="RibD_C"/>
    <property type="match status" value="1"/>
</dbReference>
<keyword evidence="3" id="KW-0560">Oxidoreductase</keyword>
<evidence type="ECO:0000259" key="4">
    <source>
        <dbReference type="Pfam" id="PF01872"/>
    </source>
</evidence>
<dbReference type="SUPFAM" id="SSF53597">
    <property type="entry name" value="Dihydrofolate reductase-like"/>
    <property type="match status" value="1"/>
</dbReference>
<dbReference type="GO" id="GO:0008703">
    <property type="term" value="F:5-amino-6-(5-phosphoribosylamino)uracil reductase activity"/>
    <property type="evidence" value="ECO:0007669"/>
    <property type="project" value="InterPro"/>
</dbReference>
<comment type="pathway">
    <text evidence="1">Cofactor biosynthesis; riboflavin biosynthesis.</text>
</comment>
<sequence>MTRPHIICHMITSIDGRLLADRWPCEEEELLEVYDAAAARLDADGWIVGRTTMEAHYLEAADPAPLEEIGPRADHIAPEHDALSGIGICIDRTGRLRPESGDIDGAHLVMVLGEQASRTHVEMLVARGVSVVFLGSGERALADALARIALAFGARRLILEGGGEINGAFLAEGLIDETSTLVYPVVDGQGGIPAIYEHRGTTKARGLELFAVETLDKGCVWMRHRVLAGRPAAQGGAE</sequence>
<dbReference type="EMBL" id="CP123385">
    <property type="protein sequence ID" value="XCC95402.1"/>
    <property type="molecule type" value="Genomic_DNA"/>
</dbReference>
<evidence type="ECO:0000256" key="3">
    <source>
        <dbReference type="ARBA" id="ARBA00023002"/>
    </source>
</evidence>
<dbReference type="RefSeq" id="WP_353474246.1">
    <property type="nucleotide sequence ID" value="NZ_CP123385.1"/>
</dbReference>
<feature type="domain" description="Bacterial bifunctional deaminase-reductase C-terminal" evidence="4">
    <location>
        <begin position="4"/>
        <end position="219"/>
    </location>
</feature>
<dbReference type="AlphaFoldDB" id="A0AAU8AKM8"/>
<gene>
    <name evidence="5" type="ORF">PVT71_20150</name>
</gene>
<dbReference type="PANTHER" id="PTHR38011:SF7">
    <property type="entry name" value="2,5-DIAMINO-6-RIBOSYLAMINO-4(3H)-PYRIMIDINONE 5'-PHOSPHATE REDUCTASE"/>
    <property type="match status" value="1"/>
</dbReference>
<dbReference type="InterPro" id="IPR024072">
    <property type="entry name" value="DHFR-like_dom_sf"/>
</dbReference>
<evidence type="ECO:0000313" key="5">
    <source>
        <dbReference type="EMBL" id="XCC95402.1"/>
    </source>
</evidence>
<organism evidence="5">
    <name type="scientific">Alloyangia sp. H15</name>
    <dbReference type="NCBI Taxonomy" id="3029062"/>
    <lineage>
        <taxon>Bacteria</taxon>
        <taxon>Pseudomonadati</taxon>
        <taxon>Pseudomonadota</taxon>
        <taxon>Alphaproteobacteria</taxon>
        <taxon>Rhodobacterales</taxon>
        <taxon>Roseobacteraceae</taxon>
        <taxon>Alloyangia</taxon>
    </lineage>
</organism>
<evidence type="ECO:0000256" key="2">
    <source>
        <dbReference type="ARBA" id="ARBA00022857"/>
    </source>
</evidence>
<proteinExistence type="predicted"/>
<dbReference type="PANTHER" id="PTHR38011">
    <property type="entry name" value="DIHYDROFOLATE REDUCTASE FAMILY PROTEIN (AFU_ORTHOLOGUE AFUA_8G06820)"/>
    <property type="match status" value="1"/>
</dbReference>
<protein>
    <submittedName>
        <fullName evidence="5">Dihydrofolate reductase family protein</fullName>
    </submittedName>
</protein>
<evidence type="ECO:0000256" key="1">
    <source>
        <dbReference type="ARBA" id="ARBA00005104"/>
    </source>
</evidence>
<dbReference type="GO" id="GO:0009231">
    <property type="term" value="P:riboflavin biosynthetic process"/>
    <property type="evidence" value="ECO:0007669"/>
    <property type="project" value="InterPro"/>
</dbReference>
<reference evidence="5" key="1">
    <citation type="submission" date="2023-02" db="EMBL/GenBank/DDBJ databases">
        <title>Description and genomic characterization of Salipiger bruguierae sp. nov., isolated from the sediment of mangrove plant Bruguiera sexangula.</title>
        <authorList>
            <person name="Long M."/>
        </authorList>
    </citation>
    <scope>NUCLEOTIDE SEQUENCE</scope>
    <source>
        <strain evidence="5">H15</strain>
    </source>
</reference>
<dbReference type="InterPro" id="IPR002734">
    <property type="entry name" value="RibDG_C"/>
</dbReference>
<accession>A0AAU8AKM8</accession>